<dbReference type="CDD" id="cd04301">
    <property type="entry name" value="NAT_SF"/>
    <property type="match status" value="1"/>
</dbReference>
<feature type="domain" description="N-acetyltransferase" evidence="1">
    <location>
        <begin position="203"/>
        <end position="374"/>
    </location>
</feature>
<dbReference type="Pfam" id="PF13302">
    <property type="entry name" value="Acetyltransf_3"/>
    <property type="match status" value="2"/>
</dbReference>
<name>A0ABP6YWV3_9ACTN</name>
<organism evidence="2 3">
    <name type="scientific">Kineosporia mesophila</name>
    <dbReference type="NCBI Taxonomy" id="566012"/>
    <lineage>
        <taxon>Bacteria</taxon>
        <taxon>Bacillati</taxon>
        <taxon>Actinomycetota</taxon>
        <taxon>Actinomycetes</taxon>
        <taxon>Kineosporiales</taxon>
        <taxon>Kineosporiaceae</taxon>
        <taxon>Kineosporia</taxon>
    </lineage>
</organism>
<dbReference type="InterPro" id="IPR051908">
    <property type="entry name" value="Ribosomal_N-acetyltransferase"/>
</dbReference>
<gene>
    <name evidence="2" type="ORF">GCM10022223_02850</name>
</gene>
<evidence type="ECO:0000313" key="2">
    <source>
        <dbReference type="EMBL" id="GAA3591699.1"/>
    </source>
</evidence>
<proteinExistence type="predicted"/>
<accession>A0ABP6YWV3</accession>
<dbReference type="InterPro" id="IPR016181">
    <property type="entry name" value="Acyl_CoA_acyltransferase"/>
</dbReference>
<evidence type="ECO:0000259" key="1">
    <source>
        <dbReference type="PROSITE" id="PS51186"/>
    </source>
</evidence>
<comment type="caution">
    <text evidence="2">The sequence shown here is derived from an EMBL/GenBank/DDBJ whole genome shotgun (WGS) entry which is preliminary data.</text>
</comment>
<protein>
    <recommendedName>
        <fullName evidence="1">N-acetyltransferase domain-containing protein</fullName>
    </recommendedName>
</protein>
<keyword evidence="3" id="KW-1185">Reference proteome</keyword>
<dbReference type="Proteomes" id="UP001501074">
    <property type="component" value="Unassembled WGS sequence"/>
</dbReference>
<evidence type="ECO:0000313" key="3">
    <source>
        <dbReference type="Proteomes" id="UP001501074"/>
    </source>
</evidence>
<dbReference type="Gene3D" id="3.40.630.30">
    <property type="match status" value="2"/>
</dbReference>
<dbReference type="RefSeq" id="WP_231484922.1">
    <property type="nucleotide sequence ID" value="NZ_BAAAZO010000001.1"/>
</dbReference>
<dbReference type="PANTHER" id="PTHR43441">
    <property type="entry name" value="RIBOSOMAL-PROTEIN-SERINE ACETYLTRANSFERASE"/>
    <property type="match status" value="1"/>
</dbReference>
<sequence length="385" mass="42325">MSGEWSSSSSLVPQLTDGLVTLRELRETDVDTIVAYCNDPAMERWTTVPWPYRREHALEYVAAGRRSWAEGSRFDFGIEYEGRLVGAVDLRRPVLPALAEVGFALAPQARGRGLMTRVLRLVLPWGARQGIQVVQWRANAGNWASRRAAWSVGFAVEGPLPGLLEHRGAIVDGWLGSMRVTPDTVFAPAHPWFDPVTITGRSVKLRAARESDVPRFVQGHADPANKRWIPGIEETYTETDARAHLERDAESAAAGRVLSWVVADPELDVMLGEVLVFVQSLRDGQGEIGYWMHPEGRGRGLATEAAFLAARHALLPVEEGGLGWNNLGLRASADNLASQRVAERAGFRRVGVERNIHQPPSGGARTGLMKYDMVPADLTTLQYPA</sequence>
<dbReference type="EMBL" id="BAAAZO010000001">
    <property type="protein sequence ID" value="GAA3591699.1"/>
    <property type="molecule type" value="Genomic_DNA"/>
</dbReference>
<dbReference type="PANTHER" id="PTHR43441:SF10">
    <property type="entry name" value="ACETYLTRANSFERASE"/>
    <property type="match status" value="1"/>
</dbReference>
<dbReference type="PROSITE" id="PS51186">
    <property type="entry name" value="GNAT"/>
    <property type="match status" value="2"/>
</dbReference>
<dbReference type="SUPFAM" id="SSF55729">
    <property type="entry name" value="Acyl-CoA N-acyltransferases (Nat)"/>
    <property type="match status" value="2"/>
</dbReference>
<dbReference type="InterPro" id="IPR000182">
    <property type="entry name" value="GNAT_dom"/>
</dbReference>
<feature type="domain" description="N-acetyltransferase" evidence="1">
    <location>
        <begin position="20"/>
        <end position="177"/>
    </location>
</feature>
<reference evidence="3" key="1">
    <citation type="journal article" date="2019" name="Int. J. Syst. Evol. Microbiol.">
        <title>The Global Catalogue of Microorganisms (GCM) 10K type strain sequencing project: providing services to taxonomists for standard genome sequencing and annotation.</title>
        <authorList>
            <consortium name="The Broad Institute Genomics Platform"/>
            <consortium name="The Broad Institute Genome Sequencing Center for Infectious Disease"/>
            <person name="Wu L."/>
            <person name="Ma J."/>
        </authorList>
    </citation>
    <scope>NUCLEOTIDE SEQUENCE [LARGE SCALE GENOMIC DNA]</scope>
    <source>
        <strain evidence="3">JCM 16902</strain>
    </source>
</reference>